<dbReference type="Proteomes" id="UP000628736">
    <property type="component" value="Unassembled WGS sequence"/>
</dbReference>
<keyword evidence="1" id="KW-0067">ATP-binding</keyword>
<dbReference type="InterPro" id="IPR002543">
    <property type="entry name" value="FtsK_dom"/>
</dbReference>
<protein>
    <recommendedName>
        <fullName evidence="2">FtsK domain-containing protein</fullName>
    </recommendedName>
</protein>
<dbReference type="RefSeq" id="WP_186852668.1">
    <property type="nucleotide sequence ID" value="NZ_JACOPO010000004.1"/>
</dbReference>
<proteinExistence type="predicted"/>
<evidence type="ECO:0000313" key="4">
    <source>
        <dbReference type="Proteomes" id="UP000628736"/>
    </source>
</evidence>
<evidence type="ECO:0000313" key="3">
    <source>
        <dbReference type="EMBL" id="MBC5722569.1"/>
    </source>
</evidence>
<keyword evidence="4" id="KW-1185">Reference proteome</keyword>
<sequence length="233" mass="25107">MLAYGVQRWIEIDLTMPGVLIVGPSGWGKSTAAASAVGTLAVLYPDVRVWVMDGKGDPAFRFLHDVPGARYYPYRAALDGLRELNQILQDRMAGTIPLPPFCFGWLDELMGLLLLLPKKEQEEVKGMVTSILLQGRAMGVQLLLSVQRPDASMFASGGAARESLNHTLVLGPMSASMASMVGDMDTAQLMPIPAGTVGAGHLLTAGNNLRAVQVPMVRDWKKLEKALIHAVTN</sequence>
<dbReference type="GO" id="GO:0003677">
    <property type="term" value="F:DNA binding"/>
    <property type="evidence" value="ECO:0007669"/>
    <property type="project" value="InterPro"/>
</dbReference>
<accession>A0A8J6J1R3</accession>
<keyword evidence="1" id="KW-0547">Nucleotide-binding</keyword>
<feature type="domain" description="FtsK" evidence="2">
    <location>
        <begin position="7"/>
        <end position="179"/>
    </location>
</feature>
<comment type="caution">
    <text evidence="3">The sequence shown here is derived from an EMBL/GenBank/DDBJ whole genome shotgun (WGS) entry which is preliminary data.</text>
</comment>
<dbReference type="GO" id="GO:0005524">
    <property type="term" value="F:ATP binding"/>
    <property type="evidence" value="ECO:0007669"/>
    <property type="project" value="UniProtKB-UniRule"/>
</dbReference>
<name>A0A8J6J1R3_9FIRM</name>
<organism evidence="3 4">
    <name type="scientific">Flintibacter hominis</name>
    <dbReference type="NCBI Taxonomy" id="2763048"/>
    <lineage>
        <taxon>Bacteria</taxon>
        <taxon>Bacillati</taxon>
        <taxon>Bacillota</taxon>
        <taxon>Clostridia</taxon>
        <taxon>Eubacteriales</taxon>
        <taxon>Flintibacter</taxon>
    </lineage>
</organism>
<dbReference type="AlphaFoldDB" id="A0A8J6J1R3"/>
<dbReference type="SUPFAM" id="SSF52540">
    <property type="entry name" value="P-loop containing nucleoside triphosphate hydrolases"/>
    <property type="match status" value="1"/>
</dbReference>
<evidence type="ECO:0000259" key="2">
    <source>
        <dbReference type="PROSITE" id="PS50901"/>
    </source>
</evidence>
<dbReference type="InterPro" id="IPR027417">
    <property type="entry name" value="P-loop_NTPase"/>
</dbReference>
<evidence type="ECO:0000256" key="1">
    <source>
        <dbReference type="PROSITE-ProRule" id="PRU00289"/>
    </source>
</evidence>
<reference evidence="3" key="1">
    <citation type="submission" date="2020-08" db="EMBL/GenBank/DDBJ databases">
        <title>Genome public.</title>
        <authorList>
            <person name="Liu C."/>
            <person name="Sun Q."/>
        </authorList>
    </citation>
    <scope>NUCLEOTIDE SEQUENCE</scope>
    <source>
        <strain evidence="3">NSJ-23</strain>
    </source>
</reference>
<dbReference type="PROSITE" id="PS50901">
    <property type="entry name" value="FTSK"/>
    <property type="match status" value="1"/>
</dbReference>
<dbReference type="Gene3D" id="3.40.50.300">
    <property type="entry name" value="P-loop containing nucleotide triphosphate hydrolases"/>
    <property type="match status" value="1"/>
</dbReference>
<gene>
    <name evidence="3" type="ORF">H8S11_07070</name>
</gene>
<dbReference type="EMBL" id="JACOPO010000004">
    <property type="protein sequence ID" value="MBC5722569.1"/>
    <property type="molecule type" value="Genomic_DNA"/>
</dbReference>
<feature type="binding site" evidence="1">
    <location>
        <begin position="23"/>
        <end position="30"/>
    </location>
    <ligand>
        <name>ATP</name>
        <dbReference type="ChEBI" id="CHEBI:30616"/>
    </ligand>
</feature>